<protein>
    <recommendedName>
        <fullName evidence="1">MOSC domain-containing protein</fullName>
    </recommendedName>
</protein>
<dbReference type="InterPro" id="IPR005163">
    <property type="entry name" value="Tri_helical_YiiM-like"/>
</dbReference>
<dbReference type="InterPro" id="IPR052353">
    <property type="entry name" value="Benzoxazolinone_Detox_Enz"/>
</dbReference>
<dbReference type="InterPro" id="IPR011037">
    <property type="entry name" value="Pyrv_Knase-like_insert_dom_sf"/>
</dbReference>
<dbReference type="eggNOG" id="COG2258">
    <property type="taxonomic scope" value="Bacteria"/>
</dbReference>
<name>B6EI24_ALISL</name>
<feature type="domain" description="MOSC" evidence="1">
    <location>
        <begin position="28"/>
        <end position="166"/>
    </location>
</feature>
<dbReference type="SUPFAM" id="SSF50800">
    <property type="entry name" value="PK beta-barrel domain-like"/>
    <property type="match status" value="1"/>
</dbReference>
<dbReference type="Gene3D" id="2.40.33.20">
    <property type="entry name" value="PK beta-barrel domain-like"/>
    <property type="match status" value="1"/>
</dbReference>
<evidence type="ECO:0000313" key="2">
    <source>
        <dbReference type="EMBL" id="CAQ79761.1"/>
    </source>
</evidence>
<organism evidence="2 3">
    <name type="scientific">Aliivibrio salmonicida (strain LFI1238)</name>
    <name type="common">Vibrio salmonicida (strain LFI1238)</name>
    <dbReference type="NCBI Taxonomy" id="316275"/>
    <lineage>
        <taxon>Bacteria</taxon>
        <taxon>Pseudomonadati</taxon>
        <taxon>Pseudomonadota</taxon>
        <taxon>Gammaproteobacteria</taxon>
        <taxon>Vibrionales</taxon>
        <taxon>Vibrionaceae</taxon>
        <taxon>Aliivibrio</taxon>
    </lineage>
</organism>
<dbReference type="PROSITE" id="PS51340">
    <property type="entry name" value="MOSC"/>
    <property type="match status" value="1"/>
</dbReference>
<sequence>MKKIGVVNSVLVGKSVPYAKGSQSAINKKPKSERQVTLQLGFIDDEQGDLRVHGGIEKAIHIYPSEHYVEWQKELEGNTALQMIGAFGENISSTGVSEDTICLNDKIRIGSTLLEVSQGRMPCWKLNVKFKQDDMALRLQDSLRTGWYFRVLENGDIGSGDEIFLCDRPYPKWPLSKIMKLVFEGCLDEQELSSLLDLPLVESWHRLVARRLENQSLEDWSPRLDGPK</sequence>
<proteinExistence type="predicted"/>
<dbReference type="PANTHER" id="PTHR30212">
    <property type="entry name" value="PROTEIN YIIM"/>
    <property type="match status" value="1"/>
</dbReference>
<dbReference type="PANTHER" id="PTHR30212:SF2">
    <property type="entry name" value="PROTEIN YIIM"/>
    <property type="match status" value="1"/>
</dbReference>
<reference evidence="2 3" key="1">
    <citation type="journal article" date="2008" name="BMC Genomics">
        <title>The genome sequence of the fish pathogen Aliivibrio salmonicida strain LFI1238 shows extensive evidence of gene decay.</title>
        <authorList>
            <person name="Hjerde E."/>
            <person name="Lorentzen M.S."/>
            <person name="Holden M.T."/>
            <person name="Seeger K."/>
            <person name="Paulsen S."/>
            <person name="Bason N."/>
            <person name="Churcher C."/>
            <person name="Harris D."/>
            <person name="Norbertczak H."/>
            <person name="Quail M.A."/>
            <person name="Sanders S."/>
            <person name="Thurston S."/>
            <person name="Parkhill J."/>
            <person name="Willassen N.P."/>
            <person name="Thomson N.R."/>
        </authorList>
    </citation>
    <scope>NUCLEOTIDE SEQUENCE [LARGE SCALE GENOMIC DNA]</scope>
    <source>
        <strain evidence="2 3">LFI1238</strain>
    </source>
</reference>
<dbReference type="RefSeq" id="WP_012550611.1">
    <property type="nucleotide sequence ID" value="NC_011312.1"/>
</dbReference>
<keyword evidence="3" id="KW-1185">Reference proteome</keyword>
<accession>B6EI24</accession>
<dbReference type="InterPro" id="IPR005302">
    <property type="entry name" value="MoCF_Sase_C"/>
</dbReference>
<dbReference type="Proteomes" id="UP000001730">
    <property type="component" value="Chromosome 1"/>
</dbReference>
<dbReference type="GO" id="GO:0030170">
    <property type="term" value="F:pyridoxal phosphate binding"/>
    <property type="evidence" value="ECO:0007669"/>
    <property type="project" value="InterPro"/>
</dbReference>
<evidence type="ECO:0000313" key="3">
    <source>
        <dbReference type="Proteomes" id="UP000001730"/>
    </source>
</evidence>
<evidence type="ECO:0000259" key="1">
    <source>
        <dbReference type="PROSITE" id="PS51340"/>
    </source>
</evidence>
<dbReference type="GO" id="GO:0030151">
    <property type="term" value="F:molybdenum ion binding"/>
    <property type="evidence" value="ECO:0007669"/>
    <property type="project" value="InterPro"/>
</dbReference>
<dbReference type="GO" id="GO:0003824">
    <property type="term" value="F:catalytic activity"/>
    <property type="evidence" value="ECO:0007669"/>
    <property type="project" value="InterPro"/>
</dbReference>
<dbReference type="Pfam" id="PF03473">
    <property type="entry name" value="MOSC"/>
    <property type="match status" value="1"/>
</dbReference>
<dbReference type="KEGG" id="vsa:VSAL_I2076"/>
<gene>
    <name evidence="2" type="ordered locus">VSAL_I2076</name>
</gene>
<dbReference type="EMBL" id="FM178379">
    <property type="protein sequence ID" value="CAQ79761.1"/>
    <property type="molecule type" value="Genomic_DNA"/>
</dbReference>
<dbReference type="HOGENOM" id="CLU_082566_1_1_6"/>
<dbReference type="AlphaFoldDB" id="B6EI24"/>
<dbReference type="Pfam" id="PF03475">
    <property type="entry name" value="YiiM_3-alpha"/>
    <property type="match status" value="1"/>
</dbReference>